<evidence type="ECO:0000313" key="1">
    <source>
        <dbReference type="EMBL" id="MBB5670672.1"/>
    </source>
</evidence>
<dbReference type="EMBL" id="JACIIQ010000007">
    <property type="protein sequence ID" value="MBB5670672.1"/>
    <property type="molecule type" value="Genomic_DNA"/>
</dbReference>
<organism evidence="1">
    <name type="scientific">Xanthomonas arboricola</name>
    <dbReference type="NCBI Taxonomy" id="56448"/>
    <lineage>
        <taxon>Bacteria</taxon>
        <taxon>Pseudomonadati</taxon>
        <taxon>Pseudomonadota</taxon>
        <taxon>Gammaproteobacteria</taxon>
        <taxon>Lysobacterales</taxon>
        <taxon>Lysobacteraceae</taxon>
        <taxon>Xanthomonas</taxon>
    </lineage>
</organism>
<protein>
    <submittedName>
        <fullName evidence="1">Uncharacterized protein</fullName>
    </submittedName>
</protein>
<dbReference type="RefSeq" id="WP_258080548.1">
    <property type="nucleotide sequence ID" value="NZ_JACIIQ010000007.1"/>
</dbReference>
<gene>
    <name evidence="1" type="ORF">FHR65_002234</name>
</gene>
<accession>A0AB73GXD3</accession>
<dbReference type="Proteomes" id="UP000528595">
    <property type="component" value="Unassembled WGS sequence"/>
</dbReference>
<dbReference type="AlphaFoldDB" id="A0AB73GXD3"/>
<name>A0AB73GXD3_9XANT</name>
<reference evidence="1" key="1">
    <citation type="submission" date="2020-08" db="EMBL/GenBank/DDBJ databases">
        <title>Studying the diversity of plant-associated saprophytic bacteria and their role in host health and plant-pathogen interactions.</title>
        <authorList>
            <person name="Potnis N."/>
        </authorList>
    </citation>
    <scope>NUCLEOTIDE SEQUENCE</scope>
    <source>
        <strain evidence="1">F21</strain>
    </source>
</reference>
<sequence length="41" mass="4425">MSIAIGKTAHYPCARVQNVATLYTTPLLEPVAASHRRSGNE</sequence>
<comment type="caution">
    <text evidence="1">The sequence shown here is derived from an EMBL/GenBank/DDBJ whole genome shotgun (WGS) entry which is preliminary data.</text>
</comment>
<proteinExistence type="predicted"/>